<evidence type="ECO:0000256" key="1">
    <source>
        <dbReference type="ARBA" id="ARBA00001946"/>
    </source>
</evidence>
<keyword evidence="12" id="KW-1185">Reference proteome</keyword>
<dbReference type="STRING" id="391165.GbCGDNIH1_1688"/>
<keyword evidence="4" id="KW-0285">Flavoprotein</keyword>
<evidence type="ECO:0000256" key="8">
    <source>
        <dbReference type="ARBA" id="ARBA00022842"/>
    </source>
</evidence>
<dbReference type="eggNOG" id="COG1477">
    <property type="taxonomic scope" value="Bacteria"/>
</dbReference>
<protein>
    <recommendedName>
        <fullName evidence="3">FAD:protein FMN transferase</fullName>
        <ecNumber evidence="2">2.7.1.180</ecNumber>
    </recommendedName>
    <alternativeName>
        <fullName evidence="9">Flavin transferase</fullName>
    </alternativeName>
</protein>
<evidence type="ECO:0000256" key="4">
    <source>
        <dbReference type="ARBA" id="ARBA00022630"/>
    </source>
</evidence>
<dbReference type="EC" id="2.7.1.180" evidence="2"/>
<evidence type="ECO:0000256" key="10">
    <source>
        <dbReference type="ARBA" id="ARBA00048540"/>
    </source>
</evidence>
<keyword evidence="7" id="KW-0274">FAD</keyword>
<evidence type="ECO:0000256" key="6">
    <source>
        <dbReference type="ARBA" id="ARBA00022723"/>
    </source>
</evidence>
<organism evidence="11 12">
    <name type="scientific">Granulibacter bethesdensis (strain ATCC BAA-1260 / CGDNIH1)</name>
    <dbReference type="NCBI Taxonomy" id="391165"/>
    <lineage>
        <taxon>Bacteria</taxon>
        <taxon>Pseudomonadati</taxon>
        <taxon>Pseudomonadota</taxon>
        <taxon>Alphaproteobacteria</taxon>
        <taxon>Acetobacterales</taxon>
        <taxon>Acetobacteraceae</taxon>
        <taxon>Granulibacter</taxon>
    </lineage>
</organism>
<comment type="catalytic activity">
    <reaction evidence="10">
        <text>L-threonyl-[protein] + FAD = FMN-L-threonyl-[protein] + AMP + H(+)</text>
        <dbReference type="Rhea" id="RHEA:36847"/>
        <dbReference type="Rhea" id="RHEA-COMP:11060"/>
        <dbReference type="Rhea" id="RHEA-COMP:11061"/>
        <dbReference type="ChEBI" id="CHEBI:15378"/>
        <dbReference type="ChEBI" id="CHEBI:30013"/>
        <dbReference type="ChEBI" id="CHEBI:57692"/>
        <dbReference type="ChEBI" id="CHEBI:74257"/>
        <dbReference type="ChEBI" id="CHEBI:456215"/>
        <dbReference type="EC" id="2.7.1.180"/>
    </reaction>
</comment>
<comment type="cofactor">
    <cofactor evidence="1">
        <name>Mg(2+)</name>
        <dbReference type="ChEBI" id="CHEBI:18420"/>
    </cofactor>
</comment>
<accession>Q0BRG6</accession>
<keyword evidence="8" id="KW-0460">Magnesium</keyword>
<dbReference type="GO" id="GO:0016740">
    <property type="term" value="F:transferase activity"/>
    <property type="evidence" value="ECO:0007669"/>
    <property type="project" value="UniProtKB-KW"/>
</dbReference>
<gene>
    <name evidence="11" type="ordered locus">GbCGDNIH1_1688</name>
</gene>
<dbReference type="InterPro" id="IPR024932">
    <property type="entry name" value="ApbE"/>
</dbReference>
<dbReference type="PANTHER" id="PTHR30040:SF2">
    <property type="entry name" value="FAD:PROTEIN FMN TRANSFERASE"/>
    <property type="match status" value="1"/>
</dbReference>
<evidence type="ECO:0000256" key="3">
    <source>
        <dbReference type="ARBA" id="ARBA00016337"/>
    </source>
</evidence>
<dbReference type="SUPFAM" id="SSF143631">
    <property type="entry name" value="ApbE-like"/>
    <property type="match status" value="1"/>
</dbReference>
<proteinExistence type="predicted"/>
<evidence type="ECO:0000313" key="11">
    <source>
        <dbReference type="EMBL" id="ABI62586.2"/>
    </source>
</evidence>
<keyword evidence="6" id="KW-0479">Metal-binding</keyword>
<dbReference type="InterPro" id="IPR003374">
    <property type="entry name" value="ApbE-like_sf"/>
</dbReference>
<dbReference type="AlphaFoldDB" id="Q0BRG6"/>
<dbReference type="KEGG" id="gbe:GbCGDNIH1_1688"/>
<evidence type="ECO:0000256" key="5">
    <source>
        <dbReference type="ARBA" id="ARBA00022679"/>
    </source>
</evidence>
<keyword evidence="5" id="KW-0808">Transferase</keyword>
<dbReference type="OrthoDB" id="9778595at2"/>
<dbReference type="Gene3D" id="3.10.520.10">
    <property type="entry name" value="ApbE-like domains"/>
    <property type="match status" value="2"/>
</dbReference>
<evidence type="ECO:0000313" key="12">
    <source>
        <dbReference type="Proteomes" id="UP000001963"/>
    </source>
</evidence>
<evidence type="ECO:0000256" key="9">
    <source>
        <dbReference type="ARBA" id="ARBA00031306"/>
    </source>
</evidence>
<dbReference type="GO" id="GO:0046872">
    <property type="term" value="F:metal ion binding"/>
    <property type="evidence" value="ECO:0007669"/>
    <property type="project" value="UniProtKB-KW"/>
</dbReference>
<dbReference type="PANTHER" id="PTHR30040">
    <property type="entry name" value="THIAMINE BIOSYNTHESIS LIPOPROTEIN APBE"/>
    <property type="match status" value="1"/>
</dbReference>
<evidence type="ECO:0000256" key="7">
    <source>
        <dbReference type="ARBA" id="ARBA00022827"/>
    </source>
</evidence>
<reference evidence="11 12" key="1">
    <citation type="journal article" date="2007" name="J. Bacteriol.">
        <title>Genome sequence analysis of the emerging human pathogenic acetic acid bacterium Granulibacter bethesdensis.</title>
        <authorList>
            <person name="Greenberg D.E."/>
            <person name="Porcella S.F."/>
            <person name="Zelazny A.M."/>
            <person name="Virtaneva K."/>
            <person name="Sturdevant D.E."/>
            <person name="Kupko J.J.III."/>
            <person name="Barbian K.D."/>
            <person name="Babar A."/>
            <person name="Dorward D.W."/>
            <person name="Holland S.M."/>
        </authorList>
    </citation>
    <scope>NUCLEOTIDE SEQUENCE [LARGE SCALE GENOMIC DNA]</scope>
    <source>
        <strain evidence="12">ATCC BAA-1260 / CGDNIH1</strain>
    </source>
</reference>
<name>Q0BRG6_GRABC</name>
<dbReference type="EMBL" id="CP000394">
    <property type="protein sequence ID" value="ABI62586.2"/>
    <property type="molecule type" value="Genomic_DNA"/>
</dbReference>
<sequence>MLFSTIMAGNERRRARPLLGTIVRITATGMTDPDAAISDAFAEIAMIHALMSFQSSSSDLGRIAAAKQGEHIVIDTRTRDCLRVALDWAARSEGVFDPVAACCQDACWKHIDLDRDGVQILRPLRVDLSGIAKGYAVDRATAVLAARGASSAVVEAGGDLRVSGLREETVALRPGWAAQAACITLSDGALASSDPALTKEQTGKPEHLHGQTRQPAPDLFVSVAAPSCMDADALTKIVLADMKIAPPLLKACGATAYLHDGSCWSSIPSS</sequence>
<dbReference type="Proteomes" id="UP000001963">
    <property type="component" value="Chromosome"/>
</dbReference>
<evidence type="ECO:0000256" key="2">
    <source>
        <dbReference type="ARBA" id="ARBA00011955"/>
    </source>
</evidence>
<dbReference type="Pfam" id="PF02424">
    <property type="entry name" value="ApbE"/>
    <property type="match status" value="1"/>
</dbReference>